<sequence length="654" mass="68477">MPHATRPGDVLGERYALVDLLLESRGGRFWRARDRILERDVAVHVIAADDPRADDLMEAARRSATVVDRRMLRVLDAEVTDELCYIVNEWGWGASLDIVVSNRGPLGPRRASWLVAEVADSVAVAHEKGIAHGRLGPENVLIDRAGGVRIIGTCVDAALHGVLTDDRERDVTDLAGLLYCALTARWAGASSSTVMAAPREHGQVLRPRRVRAGIPRMLDSLCDEVLDPATTGRHRELVDLDVSARGLADFLADYVGDPAGMPEALLESTPEILPEEEQVVLPPVPEIAPHDTGELPDDRHDDTGDTGALRDARLSRARAAARDVPTEAGVPIFGETDDVSWLERRTTPVPPPPPFEEPPERPLFAPEPESGAPARQAREERAARSKPTDGDGGFWPWASDTGTDGTGAGLGGAGTADTGGGRRLGGGGHGGTGDTEAQEPVPGRRWLLLATLVAVLAVVAVVVVVALNVGRDGSEASDDGPASGSTSAPTSGSTSGSGSPSPTAEPVALTGLTATALDPQGDGEENDDETPLAVDGDPGTSWPTLGYDDPLTSERRLKTGVGLLVDLGGERDVAGVDLRFVGAPTSVSVYLTDGPVDDVEGLEPAASGTADGEALELDAAGPATHVVVWLTDLPEDPSDGRYRARVAEVEVLGA</sequence>
<dbReference type="Gene3D" id="3.30.200.20">
    <property type="entry name" value="Phosphorylase Kinase, domain 1"/>
    <property type="match status" value="1"/>
</dbReference>
<dbReference type="SUPFAM" id="SSF56112">
    <property type="entry name" value="Protein kinase-like (PK-like)"/>
    <property type="match status" value="1"/>
</dbReference>
<dbReference type="Proteomes" id="UP001500221">
    <property type="component" value="Unassembled WGS sequence"/>
</dbReference>
<dbReference type="RefSeq" id="WP_345453201.1">
    <property type="nucleotide sequence ID" value="NZ_BAABKG010000001.1"/>
</dbReference>
<protein>
    <recommendedName>
        <fullName evidence="5">Protein kinase domain-containing protein</fullName>
    </recommendedName>
</protein>
<feature type="compositionally biased region" description="Basic and acidic residues" evidence="1">
    <location>
        <begin position="376"/>
        <end position="389"/>
    </location>
</feature>
<organism evidence="3 4">
    <name type="scientific">Nocardioides marinquilinus</name>
    <dbReference type="NCBI Taxonomy" id="1210400"/>
    <lineage>
        <taxon>Bacteria</taxon>
        <taxon>Bacillati</taxon>
        <taxon>Actinomycetota</taxon>
        <taxon>Actinomycetes</taxon>
        <taxon>Propionibacteriales</taxon>
        <taxon>Nocardioidaceae</taxon>
        <taxon>Nocardioides</taxon>
    </lineage>
</organism>
<dbReference type="CDD" id="cd13973">
    <property type="entry name" value="PK_MviN-like"/>
    <property type="match status" value="1"/>
</dbReference>
<reference evidence="4" key="1">
    <citation type="journal article" date="2019" name="Int. J. Syst. Evol. Microbiol.">
        <title>The Global Catalogue of Microorganisms (GCM) 10K type strain sequencing project: providing services to taxonomists for standard genome sequencing and annotation.</title>
        <authorList>
            <consortium name="The Broad Institute Genomics Platform"/>
            <consortium name="The Broad Institute Genome Sequencing Center for Infectious Disease"/>
            <person name="Wu L."/>
            <person name="Ma J."/>
        </authorList>
    </citation>
    <scope>NUCLEOTIDE SEQUENCE [LARGE SCALE GENOMIC DNA]</scope>
    <source>
        <strain evidence="4">JCM 18459</strain>
    </source>
</reference>
<evidence type="ECO:0000313" key="3">
    <source>
        <dbReference type="EMBL" id="GAA5140607.1"/>
    </source>
</evidence>
<dbReference type="EMBL" id="BAABKG010000001">
    <property type="protein sequence ID" value="GAA5140607.1"/>
    <property type="molecule type" value="Genomic_DNA"/>
</dbReference>
<evidence type="ECO:0008006" key="5">
    <source>
        <dbReference type="Google" id="ProtNLM"/>
    </source>
</evidence>
<proteinExistence type="predicted"/>
<name>A0ABP9P4K8_9ACTN</name>
<feature type="transmembrane region" description="Helical" evidence="2">
    <location>
        <begin position="446"/>
        <end position="467"/>
    </location>
</feature>
<dbReference type="Gene3D" id="1.10.510.10">
    <property type="entry name" value="Transferase(Phosphotransferase) domain 1"/>
    <property type="match status" value="1"/>
</dbReference>
<comment type="caution">
    <text evidence="3">The sequence shown here is derived from an EMBL/GenBank/DDBJ whole genome shotgun (WGS) entry which is preliminary data.</text>
</comment>
<feature type="region of interest" description="Disordered" evidence="1">
    <location>
        <begin position="472"/>
        <end position="549"/>
    </location>
</feature>
<keyword evidence="4" id="KW-1185">Reference proteome</keyword>
<evidence type="ECO:0000256" key="1">
    <source>
        <dbReference type="SAM" id="MobiDB-lite"/>
    </source>
</evidence>
<dbReference type="InterPro" id="IPR011009">
    <property type="entry name" value="Kinase-like_dom_sf"/>
</dbReference>
<evidence type="ECO:0000313" key="4">
    <source>
        <dbReference type="Proteomes" id="UP001500221"/>
    </source>
</evidence>
<feature type="compositionally biased region" description="Basic and acidic residues" evidence="1">
    <location>
        <begin position="288"/>
        <end position="307"/>
    </location>
</feature>
<keyword evidence="2" id="KW-0472">Membrane</keyword>
<feature type="region of interest" description="Disordered" evidence="1">
    <location>
        <begin position="283"/>
        <end position="307"/>
    </location>
</feature>
<gene>
    <name evidence="3" type="ORF">GCM10023340_01010</name>
</gene>
<feature type="compositionally biased region" description="Low complexity" evidence="1">
    <location>
        <begin position="480"/>
        <end position="504"/>
    </location>
</feature>
<keyword evidence="2" id="KW-1133">Transmembrane helix</keyword>
<feature type="compositionally biased region" description="Acidic residues" evidence="1">
    <location>
        <begin position="521"/>
        <end position="530"/>
    </location>
</feature>
<accession>A0ABP9P4K8</accession>
<evidence type="ECO:0000256" key="2">
    <source>
        <dbReference type="SAM" id="Phobius"/>
    </source>
</evidence>
<keyword evidence="2" id="KW-0812">Transmembrane</keyword>
<feature type="compositionally biased region" description="Gly residues" evidence="1">
    <location>
        <begin position="404"/>
        <end position="433"/>
    </location>
</feature>
<feature type="region of interest" description="Disordered" evidence="1">
    <location>
        <begin position="320"/>
        <end position="439"/>
    </location>
</feature>